<proteinExistence type="predicted"/>
<accession>A0ACC1WSF5</accession>
<comment type="caution">
    <text evidence="1">The sequence shown here is derived from an EMBL/GenBank/DDBJ whole genome shotgun (WGS) entry which is preliminary data.</text>
</comment>
<dbReference type="Proteomes" id="UP001164539">
    <property type="component" value="Chromosome 14"/>
</dbReference>
<organism evidence="1 2">
    <name type="scientific">Melia azedarach</name>
    <name type="common">Chinaberry tree</name>
    <dbReference type="NCBI Taxonomy" id="155640"/>
    <lineage>
        <taxon>Eukaryota</taxon>
        <taxon>Viridiplantae</taxon>
        <taxon>Streptophyta</taxon>
        <taxon>Embryophyta</taxon>
        <taxon>Tracheophyta</taxon>
        <taxon>Spermatophyta</taxon>
        <taxon>Magnoliopsida</taxon>
        <taxon>eudicotyledons</taxon>
        <taxon>Gunneridae</taxon>
        <taxon>Pentapetalae</taxon>
        <taxon>rosids</taxon>
        <taxon>malvids</taxon>
        <taxon>Sapindales</taxon>
        <taxon>Meliaceae</taxon>
        <taxon>Melia</taxon>
    </lineage>
</organism>
<sequence length="345" mass="38875">MDLIPEPLIFDFLIRLPVKSLVRFKCINRFCLNDDLSSASTVYFFTVKDYTTAPAVLEYSVRVSFDSYIVLPSCNGLVCFYGAHGGGIHVCNPTTKDTVRLPGPSATAFRSLRCGFGFDLKTCTYKIIRISEQINHFAEDPKIDIFTMGYDNSWRTIKYNAAGFGFLNRQPPVFAIGFFCWITAYSSSSSSPSTSSSGFLIASFNIESETFGFIDPPKTVSSKNWSMLCLHELQGKLCLVDMDFNLNPAGNNKRIDIWFLVSDAGNKIHKWVQESIFHPSEPLQAMRPVAIDDREILLHGFIKGLGNLNWYNLQTRSFRRAEIKGSFSPYFHISDYVESLVPLNG</sequence>
<evidence type="ECO:0000313" key="2">
    <source>
        <dbReference type="Proteomes" id="UP001164539"/>
    </source>
</evidence>
<gene>
    <name evidence="1" type="ORF">OWV82_025126</name>
</gene>
<reference evidence="1 2" key="1">
    <citation type="journal article" date="2023" name="Science">
        <title>Complex scaffold remodeling in plant triterpene biosynthesis.</title>
        <authorList>
            <person name="De La Pena R."/>
            <person name="Hodgson H."/>
            <person name="Liu J.C."/>
            <person name="Stephenson M.J."/>
            <person name="Martin A.C."/>
            <person name="Owen C."/>
            <person name="Harkess A."/>
            <person name="Leebens-Mack J."/>
            <person name="Jimenez L.E."/>
            <person name="Osbourn A."/>
            <person name="Sattely E.S."/>
        </authorList>
    </citation>
    <scope>NUCLEOTIDE SEQUENCE [LARGE SCALE GENOMIC DNA]</scope>
    <source>
        <strain evidence="2">cv. JPN11</strain>
        <tissue evidence="1">Leaf</tissue>
    </source>
</reference>
<name>A0ACC1WSF5_MELAZ</name>
<protein>
    <submittedName>
        <fullName evidence="1">F-box protein</fullName>
    </submittedName>
</protein>
<dbReference type="EMBL" id="CM051407">
    <property type="protein sequence ID" value="KAJ4701973.1"/>
    <property type="molecule type" value="Genomic_DNA"/>
</dbReference>
<evidence type="ECO:0000313" key="1">
    <source>
        <dbReference type="EMBL" id="KAJ4701973.1"/>
    </source>
</evidence>
<keyword evidence="2" id="KW-1185">Reference proteome</keyword>